<dbReference type="GO" id="GO:0044780">
    <property type="term" value="P:bacterial-type flagellum assembly"/>
    <property type="evidence" value="ECO:0007669"/>
    <property type="project" value="UniProtKB-UniRule"/>
</dbReference>
<dbReference type="InterPro" id="IPR002010">
    <property type="entry name" value="T3SS_IM_R"/>
</dbReference>
<dbReference type="RefSeq" id="WP_063949725.1">
    <property type="nucleotide sequence ID" value="NZ_CP072308.1"/>
</dbReference>
<evidence type="ECO:0000256" key="1">
    <source>
        <dbReference type="ARBA" id="ARBA00002578"/>
    </source>
</evidence>
<dbReference type="AlphaFoldDB" id="A0A176X7J2"/>
<dbReference type="InterPro" id="IPR006303">
    <property type="entry name" value="FliR"/>
</dbReference>
<dbReference type="EMBL" id="LXPS01000022">
    <property type="protein sequence ID" value="OAE43719.1"/>
    <property type="molecule type" value="Genomic_DNA"/>
</dbReference>
<keyword evidence="8 10" id="KW-0975">Bacterial flagellum</keyword>
<evidence type="ECO:0000256" key="6">
    <source>
        <dbReference type="ARBA" id="ARBA00022989"/>
    </source>
</evidence>
<dbReference type="PANTHER" id="PTHR30065">
    <property type="entry name" value="FLAGELLAR BIOSYNTHETIC PROTEIN FLIR"/>
    <property type="match status" value="1"/>
</dbReference>
<reference evidence="11 12" key="1">
    <citation type="submission" date="2016-05" db="EMBL/GenBank/DDBJ databases">
        <authorList>
            <person name="Lavstsen T."/>
            <person name="Jespersen J.S."/>
        </authorList>
    </citation>
    <scope>NUCLEOTIDE SEQUENCE [LARGE SCALE GENOMIC DNA]</scope>
    <source>
        <strain evidence="11 12">KCJ1736</strain>
    </source>
</reference>
<dbReference type="GO" id="GO:0006605">
    <property type="term" value="P:protein targeting"/>
    <property type="evidence" value="ECO:0007669"/>
    <property type="project" value="UniProtKB-UniRule"/>
</dbReference>
<feature type="transmembrane region" description="Helical" evidence="10">
    <location>
        <begin position="182"/>
        <end position="201"/>
    </location>
</feature>
<evidence type="ECO:0000256" key="5">
    <source>
        <dbReference type="ARBA" id="ARBA00022692"/>
    </source>
</evidence>
<name>A0A176X7J2_AGRTU</name>
<comment type="function">
    <text evidence="1 10">Role in flagellar biosynthesis.</text>
</comment>
<comment type="caution">
    <text evidence="11">The sequence shown here is derived from an EMBL/GenBank/DDBJ whole genome shotgun (WGS) entry which is preliminary data.</text>
</comment>
<organism evidence="11 12">
    <name type="scientific">Agrobacterium tumefaciens</name>
    <dbReference type="NCBI Taxonomy" id="358"/>
    <lineage>
        <taxon>Bacteria</taxon>
        <taxon>Pseudomonadati</taxon>
        <taxon>Pseudomonadota</taxon>
        <taxon>Alphaproteobacteria</taxon>
        <taxon>Hyphomicrobiales</taxon>
        <taxon>Rhizobiaceae</taxon>
        <taxon>Rhizobium/Agrobacterium group</taxon>
        <taxon>Agrobacterium</taxon>
        <taxon>Agrobacterium tumefaciens complex</taxon>
    </lineage>
</organism>
<keyword evidence="4 10" id="KW-1003">Cell membrane</keyword>
<feature type="transmembrane region" description="Helical" evidence="10">
    <location>
        <begin position="7"/>
        <end position="26"/>
    </location>
</feature>
<dbReference type="Proteomes" id="UP000077098">
    <property type="component" value="Unassembled WGS sequence"/>
</dbReference>
<dbReference type="Pfam" id="PF01311">
    <property type="entry name" value="Bac_export_1"/>
    <property type="match status" value="1"/>
</dbReference>
<dbReference type="PRINTS" id="PR00953">
    <property type="entry name" value="TYPE3IMRPROT"/>
</dbReference>
<evidence type="ECO:0000256" key="9">
    <source>
        <dbReference type="NCBIfam" id="TIGR01400"/>
    </source>
</evidence>
<evidence type="ECO:0000313" key="12">
    <source>
        <dbReference type="Proteomes" id="UP000077098"/>
    </source>
</evidence>
<proteinExistence type="inferred from homology"/>
<comment type="subcellular location">
    <subcellularLocation>
        <location evidence="10">Cell membrane</location>
        <topology evidence="10">Multi-pass membrane protein</topology>
    </subcellularLocation>
    <subcellularLocation>
        <location evidence="10">Bacterial flagellum basal body</location>
    </subcellularLocation>
</comment>
<feature type="transmembrane region" description="Helical" evidence="10">
    <location>
        <begin position="93"/>
        <end position="113"/>
    </location>
</feature>
<evidence type="ECO:0000256" key="8">
    <source>
        <dbReference type="ARBA" id="ARBA00023143"/>
    </source>
</evidence>
<dbReference type="PANTHER" id="PTHR30065:SF8">
    <property type="entry name" value="FLAGELLAR BIOSYNTHETIC PROTEIN FLIR"/>
    <property type="match status" value="1"/>
</dbReference>
<evidence type="ECO:0000256" key="7">
    <source>
        <dbReference type="ARBA" id="ARBA00023136"/>
    </source>
</evidence>
<dbReference type="NCBIfam" id="TIGR01400">
    <property type="entry name" value="fliR"/>
    <property type="match status" value="1"/>
</dbReference>
<feature type="transmembrane region" description="Helical" evidence="10">
    <location>
        <begin position="38"/>
        <end position="58"/>
    </location>
</feature>
<keyword evidence="11" id="KW-0966">Cell projection</keyword>
<evidence type="ECO:0000256" key="2">
    <source>
        <dbReference type="ARBA" id="ARBA00009772"/>
    </source>
</evidence>
<evidence type="ECO:0000256" key="4">
    <source>
        <dbReference type="ARBA" id="ARBA00022475"/>
    </source>
</evidence>
<accession>A0A176X7J2</accession>
<keyword evidence="6 10" id="KW-1133">Transmembrane helix</keyword>
<feature type="transmembrane region" description="Helical" evidence="10">
    <location>
        <begin position="125"/>
        <end position="146"/>
    </location>
</feature>
<keyword evidence="5 10" id="KW-0812">Transmembrane</keyword>
<evidence type="ECO:0000313" key="11">
    <source>
        <dbReference type="EMBL" id="OAE43719.1"/>
    </source>
</evidence>
<evidence type="ECO:0000256" key="10">
    <source>
        <dbReference type="RuleBase" id="RU362071"/>
    </source>
</evidence>
<keyword evidence="11" id="KW-0969">Cilium</keyword>
<evidence type="ECO:0000256" key="3">
    <source>
        <dbReference type="ARBA" id="ARBA00021717"/>
    </source>
</evidence>
<dbReference type="GO" id="GO:0009425">
    <property type="term" value="C:bacterial-type flagellum basal body"/>
    <property type="evidence" value="ECO:0007669"/>
    <property type="project" value="UniProtKB-SubCell"/>
</dbReference>
<feature type="transmembrane region" description="Helical" evidence="10">
    <location>
        <begin position="213"/>
        <end position="237"/>
    </location>
</feature>
<keyword evidence="11" id="KW-0282">Flagellum</keyword>
<sequence length="251" mass="26909">MITDPQGTIIALFLAICRIGACFMTMPGFSSSRISPQIRMLLCVAVSMALLPVLWDTIYPKISGASQGTVVGLIATEILIGAMYGLIARFYTLGFQFTGALIGASIGLSAPGGSDPIEDAQENQIANFITFGGLLILFMMDFHHIVLKALVDSYNVTPVGALISGQKMLITLTDTLRASFSIMLRLASPFVIYGLMFNVAVGLINKLAPQIPVFFISTPFILAGGMFMLYLSVAALIRQFVDGFGPVFIGF</sequence>
<dbReference type="GO" id="GO:0005886">
    <property type="term" value="C:plasma membrane"/>
    <property type="evidence" value="ECO:0007669"/>
    <property type="project" value="UniProtKB-SubCell"/>
</dbReference>
<comment type="similarity">
    <text evidence="2 10">Belongs to the FliR/MopE/SpaR family.</text>
</comment>
<protein>
    <recommendedName>
        <fullName evidence="3 9">Flagellar biosynthetic protein FliR</fullName>
    </recommendedName>
</protein>
<keyword evidence="7 10" id="KW-0472">Membrane</keyword>
<feature type="transmembrane region" description="Helical" evidence="10">
    <location>
        <begin position="70"/>
        <end position="87"/>
    </location>
</feature>
<gene>
    <name evidence="11" type="ORF">A7J57_05535</name>
</gene>